<comment type="cofactor">
    <cofactor evidence="1 15">
        <name>Mg(2+)</name>
        <dbReference type="ChEBI" id="CHEBI:18420"/>
    </cofactor>
</comment>
<dbReference type="AlphaFoldDB" id="Q0VMX3"/>
<dbReference type="KEGG" id="abo:ABO_2027"/>
<proteinExistence type="inferred from homology"/>
<keyword evidence="12 15" id="KW-0456">Lyase</keyword>
<keyword evidence="8 15" id="KW-0479">Metal-binding</keyword>
<evidence type="ECO:0000256" key="6">
    <source>
        <dbReference type="ARBA" id="ARBA00020653"/>
    </source>
</evidence>
<evidence type="ECO:0000256" key="7">
    <source>
        <dbReference type="ARBA" id="ARBA00022605"/>
    </source>
</evidence>
<evidence type="ECO:0000256" key="1">
    <source>
        <dbReference type="ARBA" id="ARBA00001946"/>
    </source>
</evidence>
<feature type="domain" description="Chorismate-utilising enzyme C-terminal" evidence="16">
    <location>
        <begin position="221"/>
        <end position="474"/>
    </location>
</feature>
<evidence type="ECO:0000256" key="11">
    <source>
        <dbReference type="ARBA" id="ARBA00023141"/>
    </source>
</evidence>
<dbReference type="PRINTS" id="PR00095">
    <property type="entry name" value="ANTSNTHASEI"/>
</dbReference>
<dbReference type="Proteomes" id="UP000008871">
    <property type="component" value="Chromosome"/>
</dbReference>
<evidence type="ECO:0000256" key="2">
    <source>
        <dbReference type="ARBA" id="ARBA00004873"/>
    </source>
</evidence>
<dbReference type="NCBIfam" id="TIGR00564">
    <property type="entry name" value="trpE_most"/>
    <property type="match status" value="1"/>
</dbReference>
<evidence type="ECO:0000256" key="8">
    <source>
        <dbReference type="ARBA" id="ARBA00022723"/>
    </source>
</evidence>
<gene>
    <name evidence="15 18" type="primary">trpE</name>
    <name evidence="18" type="ordered locus">ABO_2027</name>
</gene>
<dbReference type="Gene3D" id="3.60.120.10">
    <property type="entry name" value="Anthranilate synthase"/>
    <property type="match status" value="1"/>
</dbReference>
<evidence type="ECO:0000256" key="15">
    <source>
        <dbReference type="RuleBase" id="RU364045"/>
    </source>
</evidence>
<keyword evidence="7 15" id="KW-0028">Amino-acid biosynthesis</keyword>
<comment type="catalytic activity">
    <reaction evidence="14 15">
        <text>chorismate + L-glutamine = anthranilate + pyruvate + L-glutamate + H(+)</text>
        <dbReference type="Rhea" id="RHEA:21732"/>
        <dbReference type="ChEBI" id="CHEBI:15361"/>
        <dbReference type="ChEBI" id="CHEBI:15378"/>
        <dbReference type="ChEBI" id="CHEBI:16567"/>
        <dbReference type="ChEBI" id="CHEBI:29748"/>
        <dbReference type="ChEBI" id="CHEBI:29985"/>
        <dbReference type="ChEBI" id="CHEBI:58359"/>
        <dbReference type="EC" id="4.1.3.27"/>
    </reaction>
</comment>
<dbReference type="InterPro" id="IPR006805">
    <property type="entry name" value="Anth_synth_I_N"/>
</dbReference>
<dbReference type="GO" id="GO:0046872">
    <property type="term" value="F:metal ion binding"/>
    <property type="evidence" value="ECO:0007669"/>
    <property type="project" value="UniProtKB-KW"/>
</dbReference>
<evidence type="ECO:0000313" key="19">
    <source>
        <dbReference type="Proteomes" id="UP000008871"/>
    </source>
</evidence>
<evidence type="ECO:0000259" key="16">
    <source>
        <dbReference type="Pfam" id="PF00425"/>
    </source>
</evidence>
<keyword evidence="10 15" id="KW-0460">Magnesium</keyword>
<evidence type="ECO:0000256" key="3">
    <source>
        <dbReference type="ARBA" id="ARBA00009562"/>
    </source>
</evidence>
<feature type="domain" description="Anthranilate synthase component I N-terminal" evidence="17">
    <location>
        <begin position="26"/>
        <end position="168"/>
    </location>
</feature>
<dbReference type="EMBL" id="AM286690">
    <property type="protein sequence ID" value="CAL17475.1"/>
    <property type="molecule type" value="Genomic_DNA"/>
</dbReference>
<dbReference type="Pfam" id="PF00425">
    <property type="entry name" value="Chorismate_bind"/>
    <property type="match status" value="1"/>
</dbReference>
<protein>
    <recommendedName>
        <fullName evidence="6 15">Anthranilate synthase component 1</fullName>
        <ecNumber evidence="5 15">4.1.3.27</ecNumber>
    </recommendedName>
</protein>
<evidence type="ECO:0000256" key="4">
    <source>
        <dbReference type="ARBA" id="ARBA00011575"/>
    </source>
</evidence>
<accession>Q0VMX3</accession>
<dbReference type="STRING" id="393595.ABO_2027"/>
<dbReference type="SUPFAM" id="SSF56322">
    <property type="entry name" value="ADC synthase"/>
    <property type="match status" value="1"/>
</dbReference>
<dbReference type="InterPro" id="IPR019999">
    <property type="entry name" value="Anth_synth_I-like"/>
</dbReference>
<dbReference type="InterPro" id="IPR005801">
    <property type="entry name" value="ADC_synthase"/>
</dbReference>
<keyword evidence="11 15" id="KW-0057">Aromatic amino acid biosynthesis</keyword>
<sequence>MSPQELDRFAQQGYTRVPVVREVLADLDTPLSAYRKLASGPYTYLFESVQGGERWGRYSIIGLPATEVVRITGQQVQVDGPEGRQHYEAADPISWVEEYRKAYRSPDLEGLPRFNGGLVGYFGYDSVRYFEPRLGPAPGEDVLGVPDILLMRSEEVVVFDNLRGALFLVVHVDPKEDGVLMRAEQRLEALESQLRAPLSEPAHTVYGEPVDENDFHHEFPQDAFKAGVETIREYILAGDVMQVVPSQRMSCPFQAPALDLYRALRYLNPSPYMFYLDLDDFHIAGSSPEILARAEQGRTTVRPLAGTRKRGANEAEDLALEKDLLADPKEIAEHLMLIDLGRNDIGRVSKAGKVEVSDQMVVERYSHVMHIVSNVDGELREDLGPLDVLRATFPAGTLSGAPKIRAMEIIDELEPTKRGVYGGAVGYIGFNGDMDTAIAIRTAVIKDQRLYVQAGAGIVADSVPQSEWDETMNKARAVFRAVNMALGGLNLADGGQ</sequence>
<dbReference type="InterPro" id="IPR015890">
    <property type="entry name" value="Chorismate_C"/>
</dbReference>
<keyword evidence="19" id="KW-1185">Reference proteome</keyword>
<dbReference type="InterPro" id="IPR005256">
    <property type="entry name" value="Anth_synth_I_PabB"/>
</dbReference>
<dbReference type="eggNOG" id="COG0147">
    <property type="taxonomic scope" value="Bacteria"/>
</dbReference>
<evidence type="ECO:0000256" key="14">
    <source>
        <dbReference type="ARBA" id="ARBA00047683"/>
    </source>
</evidence>
<evidence type="ECO:0000256" key="10">
    <source>
        <dbReference type="ARBA" id="ARBA00022842"/>
    </source>
</evidence>
<name>Q0VMX3_ALCBS</name>
<dbReference type="HOGENOM" id="CLU_006493_9_3_6"/>
<dbReference type="PANTHER" id="PTHR11236">
    <property type="entry name" value="AMINOBENZOATE/ANTHRANILATE SYNTHASE"/>
    <property type="match status" value="1"/>
</dbReference>
<dbReference type="Pfam" id="PF04715">
    <property type="entry name" value="Anth_synt_I_N"/>
    <property type="match status" value="1"/>
</dbReference>
<evidence type="ECO:0000256" key="5">
    <source>
        <dbReference type="ARBA" id="ARBA00012266"/>
    </source>
</evidence>
<evidence type="ECO:0000313" key="18">
    <source>
        <dbReference type="EMBL" id="CAL17475.1"/>
    </source>
</evidence>
<evidence type="ECO:0000256" key="12">
    <source>
        <dbReference type="ARBA" id="ARBA00023239"/>
    </source>
</evidence>
<reference evidence="18 19" key="1">
    <citation type="journal article" date="2006" name="Nat. Biotechnol.">
        <title>Genome sequence of the ubiquitous hydrocarbon-degrading marine bacterium Alcanivorax borkumensis.</title>
        <authorList>
            <person name="Schneiker S."/>
            <person name="Martins dos Santos V.A.P."/>
            <person name="Bartels D."/>
            <person name="Bekel T."/>
            <person name="Brecht M."/>
            <person name="Buhrmester J."/>
            <person name="Chernikova T.N."/>
            <person name="Denaro R."/>
            <person name="Ferrer M."/>
            <person name="Gertler C."/>
            <person name="Goesmann A."/>
            <person name="Golyshina O.V."/>
            <person name="Kaminski F."/>
            <person name="Khachane A.N."/>
            <person name="Lang S."/>
            <person name="Linke B."/>
            <person name="McHardy A.C."/>
            <person name="Meyer F."/>
            <person name="Nechitaylo T."/>
            <person name="Puehler A."/>
            <person name="Regenhardt D."/>
            <person name="Rupp O."/>
            <person name="Sabirova J.S."/>
            <person name="Selbitschka W."/>
            <person name="Yakimov M.M."/>
            <person name="Timmis K.N."/>
            <person name="Vorhoelter F.-J."/>
            <person name="Weidner S."/>
            <person name="Kaiser O."/>
            <person name="Golyshin P.N."/>
        </authorList>
    </citation>
    <scope>NUCLEOTIDE SEQUENCE [LARGE SCALE GENOMIC DNA]</scope>
    <source>
        <strain evidence="19">ATCC 700651 / DSM 11573 / NCIMB 13689 / SK2</strain>
    </source>
</reference>
<comment type="function">
    <text evidence="13 15">Part of a heterotetrameric complex that catalyzes the two-step biosynthesis of anthranilate, an intermediate in the biosynthesis of L-tryptophan. In the first step, the glutamine-binding beta subunit (TrpG) of anthranilate synthase (AS) provides the glutamine amidotransferase activity which generates ammonia as a substrate that, along with chorismate, is used in the second step, catalyzed by the large alpha subunit of AS (TrpE) to produce anthranilate. In the absence of TrpG, TrpE can synthesize anthranilate directly from chorismate and high concentrations of ammonia.</text>
</comment>
<dbReference type="GO" id="GO:0000162">
    <property type="term" value="P:L-tryptophan biosynthetic process"/>
    <property type="evidence" value="ECO:0007669"/>
    <property type="project" value="UniProtKB-UniPathway"/>
</dbReference>
<dbReference type="GO" id="GO:0004049">
    <property type="term" value="F:anthranilate synthase activity"/>
    <property type="evidence" value="ECO:0007669"/>
    <property type="project" value="UniProtKB-EC"/>
</dbReference>
<comment type="subunit">
    <text evidence="4 15">Heterotetramer consisting of two non-identical subunits: a beta subunit (TrpG) and a large alpha subunit (TrpE).</text>
</comment>
<dbReference type="PANTHER" id="PTHR11236:SF48">
    <property type="entry name" value="ISOCHORISMATE SYNTHASE MENF"/>
    <property type="match status" value="1"/>
</dbReference>
<comment type="similarity">
    <text evidence="3 15">Belongs to the anthranilate synthase component I family.</text>
</comment>
<organism evidence="18 19">
    <name type="scientific">Alcanivorax borkumensis (strain ATCC 700651 / DSM 11573 / NCIMB 13689 / SK2)</name>
    <dbReference type="NCBI Taxonomy" id="393595"/>
    <lineage>
        <taxon>Bacteria</taxon>
        <taxon>Pseudomonadati</taxon>
        <taxon>Pseudomonadota</taxon>
        <taxon>Gammaproteobacteria</taxon>
        <taxon>Oceanospirillales</taxon>
        <taxon>Alcanivoracaceae</taxon>
        <taxon>Alcanivorax</taxon>
    </lineage>
</organism>
<dbReference type="RefSeq" id="WP_011589306.1">
    <property type="nucleotide sequence ID" value="NC_008260.1"/>
</dbReference>
<evidence type="ECO:0000256" key="13">
    <source>
        <dbReference type="ARBA" id="ARBA00025634"/>
    </source>
</evidence>
<evidence type="ECO:0000256" key="9">
    <source>
        <dbReference type="ARBA" id="ARBA00022822"/>
    </source>
</evidence>
<comment type="pathway">
    <text evidence="2 15">Amino-acid biosynthesis; L-tryptophan biosynthesis; L-tryptophan from chorismate: step 1/5.</text>
</comment>
<dbReference type="OrthoDB" id="9803598at2"/>
<dbReference type="UniPathway" id="UPA00035">
    <property type="reaction ID" value="UER00040"/>
</dbReference>
<dbReference type="EC" id="4.1.3.27" evidence="5 15"/>
<evidence type="ECO:0000259" key="17">
    <source>
        <dbReference type="Pfam" id="PF04715"/>
    </source>
</evidence>
<keyword evidence="9 15" id="KW-0822">Tryptophan biosynthesis</keyword>